<name>A0A7X2L3K6_9BACL</name>
<proteinExistence type="predicted"/>
<reference evidence="1 2" key="1">
    <citation type="submission" date="2019-11" db="EMBL/GenBank/DDBJ databases">
        <title>Paenibacillus monticola sp. nov., a novel PGPR strain isolated from mountain sample in China.</title>
        <authorList>
            <person name="Zhao Q."/>
            <person name="Li H.-P."/>
            <person name="Zhang J.-L."/>
        </authorList>
    </citation>
    <scope>NUCLEOTIDE SEQUENCE [LARGE SCALE GENOMIC DNA]</scope>
    <source>
        <strain evidence="1 2">LC-T2</strain>
    </source>
</reference>
<dbReference type="EMBL" id="WJXB01000011">
    <property type="protein sequence ID" value="MRN56047.1"/>
    <property type="molecule type" value="Genomic_DNA"/>
</dbReference>
<keyword evidence="2" id="KW-1185">Reference proteome</keyword>
<protein>
    <submittedName>
        <fullName evidence="1">Uncharacterized protein</fullName>
    </submittedName>
</protein>
<dbReference type="Proteomes" id="UP000463051">
    <property type="component" value="Unassembled WGS sequence"/>
</dbReference>
<gene>
    <name evidence="1" type="ORF">GJB61_24030</name>
</gene>
<evidence type="ECO:0000313" key="2">
    <source>
        <dbReference type="Proteomes" id="UP000463051"/>
    </source>
</evidence>
<comment type="caution">
    <text evidence="1">The sequence shown here is derived from an EMBL/GenBank/DDBJ whole genome shotgun (WGS) entry which is preliminary data.</text>
</comment>
<accession>A0A7X2L3K6</accession>
<sequence>MKRKTKIATGYDIEILPYKSRTLIGPTSIPNVVNPVEAVRSVQHWYGEYHLPIAPYILPKGTNVVSLANRYGGVLDGHENEFMKGGYIVVNFSIYTVKNNDADTRVLGYKAPIANMWSIEGQMTSDMDNQGHTFSFTSGDAVLFESDFSVRNDYQGQGR</sequence>
<dbReference type="AlphaFoldDB" id="A0A7X2L3K6"/>
<organism evidence="1 2">
    <name type="scientific">Paenibacillus monticola</name>
    <dbReference type="NCBI Taxonomy" id="2666075"/>
    <lineage>
        <taxon>Bacteria</taxon>
        <taxon>Bacillati</taxon>
        <taxon>Bacillota</taxon>
        <taxon>Bacilli</taxon>
        <taxon>Bacillales</taxon>
        <taxon>Paenibacillaceae</taxon>
        <taxon>Paenibacillus</taxon>
    </lineage>
</organism>
<evidence type="ECO:0000313" key="1">
    <source>
        <dbReference type="EMBL" id="MRN56047.1"/>
    </source>
</evidence>